<sequence length="47" mass="5607">MKDLLIEFLYALLEFLLKRLDVYYLDGEITPAARRQTDITGIWRFGQ</sequence>
<protein>
    <submittedName>
        <fullName evidence="1">Uncharacterized protein</fullName>
    </submittedName>
</protein>
<dbReference type="EnsemblMetazoa" id="AFUN016615-RA">
    <property type="protein sequence ID" value="AFUN016615-PA"/>
    <property type="gene ID" value="AFUN016615"/>
</dbReference>
<reference evidence="1" key="1">
    <citation type="submission" date="2020-05" db="UniProtKB">
        <authorList>
            <consortium name="EnsemblMetazoa"/>
        </authorList>
    </citation>
    <scope>IDENTIFICATION</scope>
    <source>
        <strain evidence="1">FUMOZ</strain>
    </source>
</reference>
<organism evidence="1">
    <name type="scientific">Anopheles funestus</name>
    <name type="common">African malaria mosquito</name>
    <dbReference type="NCBI Taxonomy" id="62324"/>
    <lineage>
        <taxon>Eukaryota</taxon>
        <taxon>Metazoa</taxon>
        <taxon>Ecdysozoa</taxon>
        <taxon>Arthropoda</taxon>
        <taxon>Hexapoda</taxon>
        <taxon>Insecta</taxon>
        <taxon>Pterygota</taxon>
        <taxon>Neoptera</taxon>
        <taxon>Endopterygota</taxon>
        <taxon>Diptera</taxon>
        <taxon>Nematocera</taxon>
        <taxon>Culicoidea</taxon>
        <taxon>Culicidae</taxon>
        <taxon>Anophelinae</taxon>
        <taxon>Anopheles</taxon>
    </lineage>
</organism>
<dbReference type="VEuPathDB" id="VectorBase:AFUN016615"/>
<name>A0A3F2YXR2_ANOFN</name>
<evidence type="ECO:0000313" key="1">
    <source>
        <dbReference type="EnsemblMetazoa" id="AFUN016615-PA"/>
    </source>
</evidence>
<accession>A0A3F2YXR2</accession>
<proteinExistence type="predicted"/>
<dbReference type="AlphaFoldDB" id="A0A3F2YXR2"/>